<reference evidence="1 2" key="1">
    <citation type="submission" date="2019-06" db="EMBL/GenBank/DDBJ databases">
        <title>A chromosomal-level reference genome of Carpinus fangiana (Coryloideae, Betulaceae).</title>
        <authorList>
            <person name="Yang X."/>
            <person name="Wang Z."/>
            <person name="Zhang L."/>
            <person name="Hao G."/>
            <person name="Liu J."/>
            <person name="Yang Y."/>
        </authorList>
    </citation>
    <scope>NUCLEOTIDE SEQUENCE [LARGE SCALE GENOMIC DNA]</scope>
    <source>
        <strain evidence="1">Cfa_2016G</strain>
        <tissue evidence="1">Leaf</tissue>
    </source>
</reference>
<keyword evidence="2" id="KW-1185">Reference proteome</keyword>
<dbReference type="Proteomes" id="UP000327013">
    <property type="component" value="Chromosome 2"/>
</dbReference>
<dbReference type="AlphaFoldDB" id="A0A5N6QR92"/>
<protein>
    <submittedName>
        <fullName evidence="1">Uncharacterized protein</fullName>
    </submittedName>
</protein>
<evidence type="ECO:0000313" key="2">
    <source>
        <dbReference type="Proteomes" id="UP000327013"/>
    </source>
</evidence>
<sequence length="123" mass="13680">MTVRQLIMSHVSLKYRAPRVTPMTMVTSRSLCMPRRPSAAPWTAPHTPPKAATHVPPLPAASPFVVVLDDMLEINGFSLGCLLNQKLHQLGMGRKLLGLLSAMAEWARWGDFFCSLVQFCFTE</sequence>
<gene>
    <name evidence="1" type="ORF">FH972_006099</name>
</gene>
<organism evidence="1 2">
    <name type="scientific">Carpinus fangiana</name>
    <dbReference type="NCBI Taxonomy" id="176857"/>
    <lineage>
        <taxon>Eukaryota</taxon>
        <taxon>Viridiplantae</taxon>
        <taxon>Streptophyta</taxon>
        <taxon>Embryophyta</taxon>
        <taxon>Tracheophyta</taxon>
        <taxon>Spermatophyta</taxon>
        <taxon>Magnoliopsida</taxon>
        <taxon>eudicotyledons</taxon>
        <taxon>Gunneridae</taxon>
        <taxon>Pentapetalae</taxon>
        <taxon>rosids</taxon>
        <taxon>fabids</taxon>
        <taxon>Fagales</taxon>
        <taxon>Betulaceae</taxon>
        <taxon>Carpinus</taxon>
    </lineage>
</organism>
<dbReference type="EMBL" id="CM017322">
    <property type="protein sequence ID" value="KAE8009675.1"/>
    <property type="molecule type" value="Genomic_DNA"/>
</dbReference>
<name>A0A5N6QR92_9ROSI</name>
<evidence type="ECO:0000313" key="1">
    <source>
        <dbReference type="EMBL" id="KAE8009675.1"/>
    </source>
</evidence>
<accession>A0A5N6QR92</accession>
<proteinExistence type="predicted"/>